<dbReference type="SUPFAM" id="SSF51621">
    <property type="entry name" value="Phosphoenolpyruvate/pyruvate domain"/>
    <property type="match status" value="1"/>
</dbReference>
<dbReference type="Pfam" id="PF03328">
    <property type="entry name" value="HpcH_HpaI"/>
    <property type="match status" value="1"/>
</dbReference>
<dbReference type="GO" id="GO:0005737">
    <property type="term" value="C:cytoplasm"/>
    <property type="evidence" value="ECO:0007669"/>
    <property type="project" value="TreeGrafter"/>
</dbReference>
<dbReference type="InterPro" id="IPR050251">
    <property type="entry name" value="HpcH-HpaI_aldolase"/>
</dbReference>
<sequence>MVRTNRAKAKLLAGEIAVGGSVNFYAPIVVEMYGVLGFDWVWIDCEHGSSNDSESENMIRAAELHDITPVVRVPNAEPSTLLRFLDRGAQGLIVPHVDNRGQAEAVARATHYHPMGDRSSSTGGRTNRLGSGLPPAEYYDAANRETLVICMVETPEAVANVRDIASVDGVDAILVGSSDLTQAMGMPPQPTWMRPSPA</sequence>
<dbReference type="InterPro" id="IPR040442">
    <property type="entry name" value="Pyrv_kinase-like_dom_sf"/>
</dbReference>
<accession>A0AA35VT87</accession>
<comment type="similarity">
    <text evidence="1">Belongs to the HpcH/HpaI aldolase family.</text>
</comment>
<reference evidence="5" key="1">
    <citation type="submission" date="2023-03" db="EMBL/GenBank/DDBJ databases">
        <authorList>
            <person name="Steffen K."/>
            <person name="Cardenas P."/>
        </authorList>
    </citation>
    <scope>NUCLEOTIDE SEQUENCE</scope>
</reference>
<dbReference type="GO" id="GO:0046872">
    <property type="term" value="F:metal ion binding"/>
    <property type="evidence" value="ECO:0007669"/>
    <property type="project" value="UniProtKB-KW"/>
</dbReference>
<evidence type="ECO:0000256" key="3">
    <source>
        <dbReference type="ARBA" id="ARBA00023239"/>
    </source>
</evidence>
<dbReference type="AlphaFoldDB" id="A0AA35VT87"/>
<feature type="domain" description="HpcH/HpaI aldolase/citrate lyase" evidence="4">
    <location>
        <begin position="27"/>
        <end position="188"/>
    </location>
</feature>
<gene>
    <name evidence="5" type="ORF">GBAR_LOCUS670</name>
</gene>
<evidence type="ECO:0000256" key="2">
    <source>
        <dbReference type="ARBA" id="ARBA00022723"/>
    </source>
</evidence>
<evidence type="ECO:0000259" key="4">
    <source>
        <dbReference type="Pfam" id="PF03328"/>
    </source>
</evidence>
<keyword evidence="3" id="KW-0456">Lyase</keyword>
<dbReference type="InterPro" id="IPR015813">
    <property type="entry name" value="Pyrv/PenolPyrv_kinase-like_dom"/>
</dbReference>
<dbReference type="EMBL" id="CASHTH010000109">
    <property type="protein sequence ID" value="CAI7991251.1"/>
    <property type="molecule type" value="Genomic_DNA"/>
</dbReference>
<keyword evidence="6" id="KW-1185">Reference proteome</keyword>
<organism evidence="5 6">
    <name type="scientific">Geodia barretti</name>
    <name type="common">Barrett's horny sponge</name>
    <dbReference type="NCBI Taxonomy" id="519541"/>
    <lineage>
        <taxon>Eukaryota</taxon>
        <taxon>Metazoa</taxon>
        <taxon>Porifera</taxon>
        <taxon>Demospongiae</taxon>
        <taxon>Heteroscleromorpha</taxon>
        <taxon>Tetractinellida</taxon>
        <taxon>Astrophorina</taxon>
        <taxon>Geodiidae</taxon>
        <taxon>Geodia</taxon>
    </lineage>
</organism>
<dbReference type="PANTHER" id="PTHR30502">
    <property type="entry name" value="2-KETO-3-DEOXY-L-RHAMNONATE ALDOLASE"/>
    <property type="match status" value="1"/>
</dbReference>
<dbReference type="Proteomes" id="UP001174909">
    <property type="component" value="Unassembled WGS sequence"/>
</dbReference>
<keyword evidence="2" id="KW-0479">Metal-binding</keyword>
<evidence type="ECO:0000313" key="5">
    <source>
        <dbReference type="EMBL" id="CAI7991251.1"/>
    </source>
</evidence>
<dbReference type="InterPro" id="IPR005000">
    <property type="entry name" value="Aldolase/citrate-lyase_domain"/>
</dbReference>
<evidence type="ECO:0000256" key="1">
    <source>
        <dbReference type="ARBA" id="ARBA00005568"/>
    </source>
</evidence>
<dbReference type="GO" id="GO:0016832">
    <property type="term" value="F:aldehyde-lyase activity"/>
    <property type="evidence" value="ECO:0007669"/>
    <property type="project" value="TreeGrafter"/>
</dbReference>
<name>A0AA35VT87_GEOBA</name>
<dbReference type="Gene3D" id="3.20.20.60">
    <property type="entry name" value="Phosphoenolpyruvate-binding domains"/>
    <property type="match status" value="1"/>
</dbReference>
<comment type="caution">
    <text evidence="5">The sequence shown here is derived from an EMBL/GenBank/DDBJ whole genome shotgun (WGS) entry which is preliminary data.</text>
</comment>
<dbReference type="PANTHER" id="PTHR30502:SF0">
    <property type="entry name" value="PHOSPHOENOLPYRUVATE CARBOXYLASE FAMILY PROTEIN"/>
    <property type="match status" value="1"/>
</dbReference>
<evidence type="ECO:0000313" key="6">
    <source>
        <dbReference type="Proteomes" id="UP001174909"/>
    </source>
</evidence>
<proteinExistence type="inferred from homology"/>
<protein>
    <submittedName>
        <fullName evidence="5">5-keto-4-deoxy-D-glucarate aldolase</fullName>
    </submittedName>
</protein>